<comment type="caution">
    <text evidence="2">The sequence shown here is derived from an EMBL/GenBank/DDBJ whole genome shotgun (WGS) entry which is preliminary data.</text>
</comment>
<reference evidence="2 3" key="1">
    <citation type="submission" date="2016-01" db="EMBL/GenBank/DDBJ databases">
        <title>The new phylogeny of the genus Mycobacterium.</title>
        <authorList>
            <person name="Tarcisio F."/>
            <person name="Conor M."/>
            <person name="Antonella G."/>
            <person name="Elisabetta G."/>
            <person name="Giulia F.S."/>
            <person name="Sara T."/>
            <person name="Anna F."/>
            <person name="Clotilde B."/>
            <person name="Roberto B."/>
            <person name="Veronica D.S."/>
            <person name="Fabio R."/>
            <person name="Monica P."/>
            <person name="Olivier J."/>
            <person name="Enrico T."/>
            <person name="Nicola S."/>
        </authorList>
    </citation>
    <scope>NUCLEOTIDE SEQUENCE [LARGE SCALE GENOMIC DNA]</scope>
    <source>
        <strain evidence="2 3">DSM 43505</strain>
    </source>
</reference>
<dbReference type="STRING" id="1777.AWC07_04660"/>
<dbReference type="Proteomes" id="UP000193738">
    <property type="component" value="Unassembled WGS sequence"/>
</dbReference>
<keyword evidence="3" id="KW-1185">Reference proteome</keyword>
<evidence type="ECO:0000313" key="3">
    <source>
        <dbReference type="Proteomes" id="UP000193738"/>
    </source>
</evidence>
<dbReference type="EMBL" id="LQOX01000085">
    <property type="protein sequence ID" value="ORV71750.1"/>
    <property type="molecule type" value="Genomic_DNA"/>
</dbReference>
<dbReference type="Pfam" id="PF18478">
    <property type="entry name" value="PIN_10"/>
    <property type="match status" value="1"/>
</dbReference>
<sequence>MLPDPQLLADLDHIFVDRSLGAVQVPKLLREAGFRLTTMREHYGEVRAQSVSDHEWIALTAERGWIGFHKDANIRRNAVERQIVIDTGARLFCVPRADILAQEVAKRYIVCVSSIVRAARSPGPFIYTVQPSRIVRVL</sequence>
<dbReference type="InterPro" id="IPR041375">
    <property type="entry name" value="VapC45_PIN-like"/>
</dbReference>
<protein>
    <recommendedName>
        <fullName evidence="1">VapC45 PIN like domain-containing protein</fullName>
    </recommendedName>
</protein>
<accession>A0A1X1VRN6</accession>
<gene>
    <name evidence="2" type="ORF">AWC07_04660</name>
</gene>
<feature type="domain" description="VapC45 PIN like" evidence="1">
    <location>
        <begin position="13"/>
        <end position="94"/>
    </location>
</feature>
<name>A0A1X1VRN6_MYCGS</name>
<evidence type="ECO:0000313" key="2">
    <source>
        <dbReference type="EMBL" id="ORV71750.1"/>
    </source>
</evidence>
<dbReference type="RefSeq" id="WP_036408656.1">
    <property type="nucleotide sequence ID" value="NZ_LQOX01000085.1"/>
</dbReference>
<dbReference type="AlphaFoldDB" id="A0A1X1VRN6"/>
<organism evidence="2 3">
    <name type="scientific">Mycobacterium gastri</name>
    <dbReference type="NCBI Taxonomy" id="1777"/>
    <lineage>
        <taxon>Bacteria</taxon>
        <taxon>Bacillati</taxon>
        <taxon>Actinomycetota</taxon>
        <taxon>Actinomycetes</taxon>
        <taxon>Mycobacteriales</taxon>
        <taxon>Mycobacteriaceae</taxon>
        <taxon>Mycobacterium</taxon>
    </lineage>
</organism>
<evidence type="ECO:0000259" key="1">
    <source>
        <dbReference type="Pfam" id="PF18478"/>
    </source>
</evidence>
<proteinExistence type="predicted"/>